<gene>
    <name evidence="3" type="ORF">NCTC1542_02386</name>
</gene>
<dbReference type="Pfam" id="PF13360">
    <property type="entry name" value="PQQ_2"/>
    <property type="match status" value="1"/>
</dbReference>
<evidence type="ECO:0000313" key="3">
    <source>
        <dbReference type="EMBL" id="STZ87619.1"/>
    </source>
</evidence>
<proteinExistence type="predicted"/>
<feature type="transmembrane region" description="Helical" evidence="1">
    <location>
        <begin position="26"/>
        <end position="50"/>
    </location>
</feature>
<evidence type="ECO:0000259" key="2">
    <source>
        <dbReference type="Pfam" id="PF13360"/>
    </source>
</evidence>
<dbReference type="AlphaFoldDB" id="A0A378UUA3"/>
<organism evidence="3 4">
    <name type="scientific">Mycolicibacterium fortuitum</name>
    <name type="common">Mycobacterium fortuitum</name>
    <dbReference type="NCBI Taxonomy" id="1766"/>
    <lineage>
        <taxon>Bacteria</taxon>
        <taxon>Bacillati</taxon>
        <taxon>Actinomycetota</taxon>
        <taxon>Actinomycetes</taxon>
        <taxon>Mycobacteriales</taxon>
        <taxon>Mycobacteriaceae</taxon>
        <taxon>Mycolicibacterium</taxon>
    </lineage>
</organism>
<evidence type="ECO:0000256" key="1">
    <source>
        <dbReference type="SAM" id="Phobius"/>
    </source>
</evidence>
<keyword evidence="1" id="KW-1133">Transmembrane helix</keyword>
<feature type="transmembrane region" description="Helical" evidence="1">
    <location>
        <begin position="144"/>
        <end position="167"/>
    </location>
</feature>
<sequence length="618" mass="66094">MWGRVTIGCVNSHQGTPSDGTEPSRIASFSAGAAIVLLLSAIALAVWSRLDAKFGVVGDAAPPSGVDEHPWNSATFLSVAAAVVAVLLLIPLQRTMRSRAAALPPRWASVGVVAVCALVFLAAFSTGLLGYFADVMREGPITAALPAAIGAWVLAMAGAVATVFAGFGLPWWPRRVKSALVVGVVIAVVVAGAVATAAGFVGNDARFVDATTAERVDVPAYPGALGEHKFSVKLPGALSTSAAPKYQIWPAGAGFVLTHAGAVTAYGADGQERWHYRRTGPGTAAISAQVYDEGATVVIADLGAGPARSQPTEFLLVGLDATTGDRLWTRRDARLTSAFLNKSGLYDPSPFLIYRTDETWTRFDARTGEPMWSVANPSGDCKEQRTADTGNRLASLLWCEREKDGHHVVDQKIVAADPQNGEKFWEHTYLPDVSLDDDSWRDYSVYPYPTGSAGLYLRVDANDPHRANDFYVDPGRKLVVPLPPPLAAQPTPAPAEDFLVSHRDFKRTWDVLSMYGSDGKPKCTTTTPLEAAGSLLPDRRQSEVGYVVLRDGFVVYDFGPDSRYDEHSFLRMFSNTTCQPVSEVPFSAILGLVSAPGVLLALRQDVPDMETVVIDGYA</sequence>
<dbReference type="InterPro" id="IPR011047">
    <property type="entry name" value="Quinoprotein_ADH-like_sf"/>
</dbReference>
<feature type="transmembrane region" description="Helical" evidence="1">
    <location>
        <begin position="110"/>
        <end position="132"/>
    </location>
</feature>
<dbReference type="Gene3D" id="2.140.10.10">
    <property type="entry name" value="Quinoprotein alcohol dehydrogenase-like superfamily"/>
    <property type="match status" value="1"/>
</dbReference>
<dbReference type="Proteomes" id="UP000255389">
    <property type="component" value="Unassembled WGS sequence"/>
</dbReference>
<feature type="transmembrane region" description="Helical" evidence="1">
    <location>
        <begin position="70"/>
        <end position="90"/>
    </location>
</feature>
<evidence type="ECO:0000313" key="4">
    <source>
        <dbReference type="Proteomes" id="UP000255389"/>
    </source>
</evidence>
<reference evidence="3 4" key="1">
    <citation type="submission" date="2018-06" db="EMBL/GenBank/DDBJ databases">
        <authorList>
            <consortium name="Pathogen Informatics"/>
            <person name="Doyle S."/>
        </authorList>
    </citation>
    <scope>NUCLEOTIDE SEQUENCE [LARGE SCALE GENOMIC DNA]</scope>
    <source>
        <strain evidence="3 4">NCTC1542</strain>
    </source>
</reference>
<dbReference type="SUPFAM" id="SSF50998">
    <property type="entry name" value="Quinoprotein alcohol dehydrogenase-like"/>
    <property type="match status" value="1"/>
</dbReference>
<protein>
    <submittedName>
        <fullName evidence="3">PQQ enzyme repeat</fullName>
    </submittedName>
</protein>
<keyword evidence="1" id="KW-0812">Transmembrane</keyword>
<keyword evidence="1" id="KW-0472">Membrane</keyword>
<feature type="domain" description="Pyrrolo-quinoline quinone repeat" evidence="2">
    <location>
        <begin position="261"/>
        <end position="428"/>
    </location>
</feature>
<dbReference type="EMBL" id="UGQY01000002">
    <property type="protein sequence ID" value="STZ87619.1"/>
    <property type="molecule type" value="Genomic_DNA"/>
</dbReference>
<name>A0A378UUA3_MYCFO</name>
<accession>A0A378UUA3</accession>
<feature type="transmembrane region" description="Helical" evidence="1">
    <location>
        <begin position="179"/>
        <end position="201"/>
    </location>
</feature>
<dbReference type="InterPro" id="IPR002372">
    <property type="entry name" value="PQQ_rpt_dom"/>
</dbReference>